<evidence type="ECO:0000256" key="3">
    <source>
        <dbReference type="ARBA" id="ARBA00022989"/>
    </source>
</evidence>
<dbReference type="RefSeq" id="XP_013906571.1">
    <property type="nucleotide sequence ID" value="XM_014051117.1"/>
</dbReference>
<reference evidence="7 8" key="1">
    <citation type="journal article" date="2013" name="BMC Genomics">
        <title>Reconstruction of the lipid metabolism for the microalga Monoraphidium neglectum from its genome sequence reveals characteristics suitable for biofuel production.</title>
        <authorList>
            <person name="Bogen C."/>
            <person name="Al-Dilaimi A."/>
            <person name="Albersmeier A."/>
            <person name="Wichmann J."/>
            <person name="Grundmann M."/>
            <person name="Rupp O."/>
            <person name="Lauersen K.J."/>
            <person name="Blifernez-Klassen O."/>
            <person name="Kalinowski J."/>
            <person name="Goesmann A."/>
            <person name="Mussgnug J.H."/>
            <person name="Kruse O."/>
        </authorList>
    </citation>
    <scope>NUCLEOTIDE SEQUENCE [LARGE SCALE GENOMIC DNA]</scope>
    <source>
        <strain evidence="7 8">SAG 48.87</strain>
    </source>
</reference>
<dbReference type="SUPFAM" id="SSF103473">
    <property type="entry name" value="MFS general substrate transporter"/>
    <property type="match status" value="1"/>
</dbReference>
<keyword evidence="4 5" id="KW-0472">Membrane</keyword>
<accession>A0A0D2N5K5</accession>
<keyword evidence="2 5" id="KW-0812">Transmembrane</keyword>
<evidence type="ECO:0000256" key="4">
    <source>
        <dbReference type="ARBA" id="ARBA00023136"/>
    </source>
</evidence>
<dbReference type="InterPro" id="IPR020846">
    <property type="entry name" value="MFS_dom"/>
</dbReference>
<feature type="transmembrane region" description="Helical" evidence="5">
    <location>
        <begin position="292"/>
        <end position="312"/>
    </location>
</feature>
<dbReference type="OrthoDB" id="433512at2759"/>
<evidence type="ECO:0000256" key="1">
    <source>
        <dbReference type="ARBA" id="ARBA00004141"/>
    </source>
</evidence>
<dbReference type="EMBL" id="KK100250">
    <property type="protein sequence ID" value="KIZ07552.1"/>
    <property type="molecule type" value="Genomic_DNA"/>
</dbReference>
<feature type="domain" description="Major facilitator superfamily (MFS) profile" evidence="6">
    <location>
        <begin position="1"/>
        <end position="407"/>
    </location>
</feature>
<keyword evidence="8" id="KW-1185">Reference proteome</keyword>
<dbReference type="InterPro" id="IPR036259">
    <property type="entry name" value="MFS_trans_sf"/>
</dbReference>
<name>A0A0D2N5K5_9CHLO</name>
<feature type="transmembrane region" description="Helical" evidence="5">
    <location>
        <begin position="259"/>
        <end position="280"/>
    </location>
</feature>
<dbReference type="PANTHER" id="PTHR24064">
    <property type="entry name" value="SOLUTE CARRIER FAMILY 22 MEMBER"/>
    <property type="match status" value="1"/>
</dbReference>
<feature type="transmembrane region" description="Helical" evidence="5">
    <location>
        <begin position="70"/>
        <end position="88"/>
    </location>
</feature>
<dbReference type="GO" id="GO:0022857">
    <property type="term" value="F:transmembrane transporter activity"/>
    <property type="evidence" value="ECO:0007669"/>
    <property type="project" value="InterPro"/>
</dbReference>
<dbReference type="AlphaFoldDB" id="A0A0D2N5K5"/>
<feature type="transmembrane region" description="Helical" evidence="5">
    <location>
        <begin position="385"/>
        <end position="403"/>
    </location>
</feature>
<dbReference type="KEGG" id="mng:MNEG_0389"/>
<dbReference type="GO" id="GO:0016020">
    <property type="term" value="C:membrane"/>
    <property type="evidence" value="ECO:0007669"/>
    <property type="project" value="UniProtKB-SubCell"/>
</dbReference>
<feature type="transmembrane region" description="Helical" evidence="5">
    <location>
        <begin position="39"/>
        <end position="58"/>
    </location>
</feature>
<protein>
    <submittedName>
        <fullName evidence="7">Inorganic phosphate transporter 1-9</fullName>
    </submittedName>
</protein>
<gene>
    <name evidence="7" type="ORF">MNEG_0389</name>
</gene>
<sequence length="508" mass="56064">MFSEAYIIFSIGLIKPLQSAAFPTCFETHVDCRPEETHVMNFVQIAGIILGMLVFGALGDIIGRCWGSRIVATIMLTGSVMLVFSALVRDPLTYLQFFIFAQTFYGFGVGGEYPMAASSAAERSQSDPELRNKRGQQVVLTFSQQGMGNLVNGCVILICMAMLGQTGHVLEGRASRDIIIIQESKVWKAERKDAEDITAQIEHKQKLYMYKTTLYRFGPRLMVTCLGWVMNDGAFYGNKLFQSKFIAALYPNATQFERMQWTVLNSAISLLGYWAAAALVDKPWYGRCRMQTIGFFMMFVLFMACGVAYGPLTASATGFKAFQALYFLSSFFNQFGPNCTTWLVAAEVFPTDVRATFQGTSAAAGKVGAIIADIVFGLVSTQTTFFMSAGFGVAGCILTLLFLPDTTGLSLDELDRLHKYMLAEEFEHYHGEAVNPKHLSLFERYVLGWSKHYNPDMDAHHKELQEMAAATKASQAVAEQDAARGRAADPLLEMANRGANNGHGGAQI</sequence>
<dbReference type="GeneID" id="25726507"/>
<dbReference type="Pfam" id="PF00083">
    <property type="entry name" value="Sugar_tr"/>
    <property type="match status" value="2"/>
</dbReference>
<organism evidence="7 8">
    <name type="scientific">Monoraphidium neglectum</name>
    <dbReference type="NCBI Taxonomy" id="145388"/>
    <lineage>
        <taxon>Eukaryota</taxon>
        <taxon>Viridiplantae</taxon>
        <taxon>Chlorophyta</taxon>
        <taxon>core chlorophytes</taxon>
        <taxon>Chlorophyceae</taxon>
        <taxon>CS clade</taxon>
        <taxon>Sphaeropleales</taxon>
        <taxon>Selenastraceae</taxon>
        <taxon>Monoraphidium</taxon>
    </lineage>
</organism>
<dbReference type="Proteomes" id="UP000054498">
    <property type="component" value="Unassembled WGS sequence"/>
</dbReference>
<dbReference type="InterPro" id="IPR005828">
    <property type="entry name" value="MFS_sugar_transport-like"/>
</dbReference>
<evidence type="ECO:0000259" key="6">
    <source>
        <dbReference type="PROSITE" id="PS50850"/>
    </source>
</evidence>
<keyword evidence="3 5" id="KW-1133">Transmembrane helix</keyword>
<feature type="transmembrane region" description="Helical" evidence="5">
    <location>
        <begin position="94"/>
        <end position="113"/>
    </location>
</feature>
<dbReference type="PROSITE" id="PS50850">
    <property type="entry name" value="MFS"/>
    <property type="match status" value="1"/>
</dbReference>
<comment type="subcellular location">
    <subcellularLocation>
        <location evidence="1">Membrane</location>
        <topology evidence="1">Multi-pass membrane protein</topology>
    </subcellularLocation>
</comment>
<evidence type="ECO:0000313" key="8">
    <source>
        <dbReference type="Proteomes" id="UP000054498"/>
    </source>
</evidence>
<dbReference type="Gene3D" id="1.20.1250.20">
    <property type="entry name" value="MFS general substrate transporter like domains"/>
    <property type="match status" value="1"/>
</dbReference>
<proteinExistence type="predicted"/>
<evidence type="ECO:0000256" key="2">
    <source>
        <dbReference type="ARBA" id="ARBA00022692"/>
    </source>
</evidence>
<evidence type="ECO:0000256" key="5">
    <source>
        <dbReference type="SAM" id="Phobius"/>
    </source>
</evidence>
<evidence type="ECO:0000313" key="7">
    <source>
        <dbReference type="EMBL" id="KIZ07552.1"/>
    </source>
</evidence>